<gene>
    <name evidence="4" type="ORF">LCGC14_2424740</name>
</gene>
<dbReference type="Gene3D" id="3.30.2320.80">
    <property type="match status" value="1"/>
</dbReference>
<accession>A0A0F9E0R4</accession>
<name>A0A0F9E0R4_9ZZZZ</name>
<sequence length="124" mass="14527">MHELSISQSIAKTVLEKALEQKAKNILSVEIEIGELTFLNPEQVEFWLEEIFKKTPAKDAKIQIRKIHSQMKCQDCQWQGKINARDDPFYHTYFFNPRCPQCGSSSLDIKKGRECVVRRIKMIR</sequence>
<dbReference type="InterPro" id="IPR000688">
    <property type="entry name" value="HypA/HybF"/>
</dbReference>
<proteinExistence type="inferred from homology"/>
<evidence type="ECO:0000256" key="1">
    <source>
        <dbReference type="ARBA" id="ARBA00022596"/>
    </source>
</evidence>
<dbReference type="EMBL" id="LAZR01036950">
    <property type="protein sequence ID" value="KKL23501.1"/>
    <property type="molecule type" value="Genomic_DNA"/>
</dbReference>
<evidence type="ECO:0000256" key="2">
    <source>
        <dbReference type="ARBA" id="ARBA00022723"/>
    </source>
</evidence>
<dbReference type="GO" id="GO:0008270">
    <property type="term" value="F:zinc ion binding"/>
    <property type="evidence" value="ECO:0007669"/>
    <property type="project" value="TreeGrafter"/>
</dbReference>
<keyword evidence="3" id="KW-0862">Zinc</keyword>
<organism evidence="4">
    <name type="scientific">marine sediment metagenome</name>
    <dbReference type="NCBI Taxonomy" id="412755"/>
    <lineage>
        <taxon>unclassified sequences</taxon>
        <taxon>metagenomes</taxon>
        <taxon>ecological metagenomes</taxon>
    </lineage>
</organism>
<reference evidence="4" key="1">
    <citation type="journal article" date="2015" name="Nature">
        <title>Complex archaea that bridge the gap between prokaryotes and eukaryotes.</title>
        <authorList>
            <person name="Spang A."/>
            <person name="Saw J.H."/>
            <person name="Jorgensen S.L."/>
            <person name="Zaremba-Niedzwiedzka K."/>
            <person name="Martijn J."/>
            <person name="Lind A.E."/>
            <person name="van Eijk R."/>
            <person name="Schleper C."/>
            <person name="Guy L."/>
            <person name="Ettema T.J."/>
        </authorList>
    </citation>
    <scope>NUCLEOTIDE SEQUENCE</scope>
</reference>
<evidence type="ECO:0008006" key="5">
    <source>
        <dbReference type="Google" id="ProtNLM"/>
    </source>
</evidence>
<dbReference type="AlphaFoldDB" id="A0A0F9E0R4"/>
<evidence type="ECO:0000313" key="4">
    <source>
        <dbReference type="EMBL" id="KKL23501.1"/>
    </source>
</evidence>
<dbReference type="NCBIfam" id="TIGR00100">
    <property type="entry name" value="hypA"/>
    <property type="match status" value="1"/>
</dbReference>
<dbReference type="PANTHER" id="PTHR34535">
    <property type="entry name" value="HYDROGENASE MATURATION FACTOR HYPA"/>
    <property type="match status" value="1"/>
</dbReference>
<dbReference type="PANTHER" id="PTHR34535:SF3">
    <property type="entry name" value="HYDROGENASE MATURATION FACTOR HYPA"/>
    <property type="match status" value="1"/>
</dbReference>
<comment type="caution">
    <text evidence="4">The sequence shown here is derived from an EMBL/GenBank/DDBJ whole genome shotgun (WGS) entry which is preliminary data.</text>
</comment>
<keyword evidence="2" id="KW-0479">Metal-binding</keyword>
<dbReference type="GO" id="GO:0016151">
    <property type="term" value="F:nickel cation binding"/>
    <property type="evidence" value="ECO:0007669"/>
    <property type="project" value="InterPro"/>
</dbReference>
<keyword evidence="1" id="KW-0533">Nickel</keyword>
<dbReference type="GO" id="GO:0051604">
    <property type="term" value="P:protein maturation"/>
    <property type="evidence" value="ECO:0007669"/>
    <property type="project" value="InterPro"/>
</dbReference>
<protein>
    <recommendedName>
        <fullName evidence="5">Hydrogenase maturation factor HypA</fullName>
    </recommendedName>
</protein>
<dbReference type="HAMAP" id="MF_00213">
    <property type="entry name" value="HypA_HybF"/>
    <property type="match status" value="1"/>
</dbReference>
<evidence type="ECO:0000256" key="3">
    <source>
        <dbReference type="ARBA" id="ARBA00022833"/>
    </source>
</evidence>
<dbReference type="PIRSF" id="PIRSF004761">
    <property type="entry name" value="Hydrgn_mat_HypA"/>
    <property type="match status" value="1"/>
</dbReference>
<dbReference type="Pfam" id="PF01155">
    <property type="entry name" value="HypA"/>
    <property type="match status" value="1"/>
</dbReference>